<dbReference type="EMBL" id="JACPSX010000161">
    <property type="protein sequence ID" value="MBI3015069.1"/>
    <property type="molecule type" value="Genomic_DNA"/>
</dbReference>
<protein>
    <submittedName>
        <fullName evidence="1">Uncharacterized protein</fullName>
    </submittedName>
</protein>
<reference evidence="1" key="1">
    <citation type="submission" date="2020-07" db="EMBL/GenBank/DDBJ databases">
        <title>Huge and variable diversity of episymbiotic CPR bacteria and DPANN archaea in groundwater ecosystems.</title>
        <authorList>
            <person name="He C.Y."/>
            <person name="Keren R."/>
            <person name="Whittaker M."/>
            <person name="Farag I.F."/>
            <person name="Doudna J."/>
            <person name="Cate J.H.D."/>
            <person name="Banfield J.F."/>
        </authorList>
    </citation>
    <scope>NUCLEOTIDE SEQUENCE</scope>
    <source>
        <strain evidence="1">NC_groundwater_717_Ag_S-0.2um_59_8</strain>
    </source>
</reference>
<sequence>MVVQVECYAGYRGNERPLRFSFGNRTYEVRRILDRWYGEDHRYFKVQADNEYIYLLKYNEAEDLWTLEWVDPQRDSSP</sequence>
<name>A0A932M100_UNCTE</name>
<proteinExistence type="predicted"/>
<accession>A0A932M100</accession>
<dbReference type="Proteomes" id="UP000741360">
    <property type="component" value="Unassembled WGS sequence"/>
</dbReference>
<dbReference type="AlphaFoldDB" id="A0A932M100"/>
<comment type="caution">
    <text evidence="1">The sequence shown here is derived from an EMBL/GenBank/DDBJ whole genome shotgun (WGS) entry which is preliminary data.</text>
</comment>
<organism evidence="1 2">
    <name type="scientific">Tectimicrobiota bacterium</name>
    <dbReference type="NCBI Taxonomy" id="2528274"/>
    <lineage>
        <taxon>Bacteria</taxon>
        <taxon>Pseudomonadati</taxon>
        <taxon>Nitrospinota/Tectimicrobiota group</taxon>
        <taxon>Candidatus Tectimicrobiota</taxon>
    </lineage>
</organism>
<evidence type="ECO:0000313" key="2">
    <source>
        <dbReference type="Proteomes" id="UP000741360"/>
    </source>
</evidence>
<gene>
    <name evidence="1" type="ORF">HYY65_08445</name>
</gene>
<evidence type="ECO:0000313" key="1">
    <source>
        <dbReference type="EMBL" id="MBI3015069.1"/>
    </source>
</evidence>